<proteinExistence type="evidence at transcript level"/>
<accession>D5AE78</accession>
<evidence type="ECO:0000313" key="2">
    <source>
        <dbReference type="EMBL" id="ADE77847.1"/>
    </source>
</evidence>
<dbReference type="Gene3D" id="3.10.450.40">
    <property type="match status" value="1"/>
</dbReference>
<dbReference type="Pfam" id="PF11523">
    <property type="entry name" value="DUF3223"/>
    <property type="match status" value="1"/>
</dbReference>
<evidence type="ECO:0000256" key="1">
    <source>
        <dbReference type="SAM" id="MobiDB-lite"/>
    </source>
</evidence>
<dbReference type="EMBL" id="BT124609">
    <property type="protein sequence ID" value="ADE77847.1"/>
    <property type="molecule type" value="mRNA"/>
</dbReference>
<dbReference type="GO" id="GO:0009507">
    <property type="term" value="C:chloroplast"/>
    <property type="evidence" value="ECO:0007669"/>
    <property type="project" value="TreeGrafter"/>
</dbReference>
<sequence length="231" mass="26580">MTGNVQFGDQPSSTFARIKMQKFQTKVHRFPPSTKLGKIGNSHVPSMKSRETKGSCQVENCVKEIAEPDFPPGFEPYNIGDVQAQDDFVTREKEPYKNQLPEHELSTVQTRSKFPKTRKQWKSILILFHSLRGILHNRYRMGDIVRKEDKSIVMHALLYHPRSKDKTGVGIEEIMIGSNPAFPKSRCFVVVRKDGSREDFSYHKCMRGLAGHFSPDLAIDYQQRLCPHIQF</sequence>
<organism evidence="2">
    <name type="scientific">Picea sitchensis</name>
    <name type="common">Sitka spruce</name>
    <name type="synonym">Pinus sitchensis</name>
    <dbReference type="NCBI Taxonomy" id="3332"/>
    <lineage>
        <taxon>Eukaryota</taxon>
        <taxon>Viridiplantae</taxon>
        <taxon>Streptophyta</taxon>
        <taxon>Embryophyta</taxon>
        <taxon>Tracheophyta</taxon>
        <taxon>Spermatophyta</taxon>
        <taxon>Pinopsida</taxon>
        <taxon>Pinidae</taxon>
        <taxon>Conifers I</taxon>
        <taxon>Pinales</taxon>
        <taxon>Pinaceae</taxon>
        <taxon>Picea</taxon>
    </lineage>
</organism>
<dbReference type="PANTHER" id="PTHR33415:SF21">
    <property type="entry name" value="OS04G0572600 PROTEIN"/>
    <property type="match status" value="1"/>
</dbReference>
<protein>
    <submittedName>
        <fullName evidence="2">Uncharacterized protein</fullName>
    </submittedName>
</protein>
<reference evidence="2" key="1">
    <citation type="submission" date="2010-04" db="EMBL/GenBank/DDBJ databases">
        <authorList>
            <person name="Reid K.E."/>
            <person name="Liao N."/>
            <person name="Chan S."/>
            <person name="Docking R."/>
            <person name="Taylor G."/>
            <person name="Moore R."/>
            <person name="Mayo M."/>
            <person name="Munro S."/>
            <person name="King J."/>
            <person name="Yanchuk A."/>
            <person name="Holt R."/>
            <person name="Jones S."/>
            <person name="Marra M."/>
            <person name="Ritland C.E."/>
            <person name="Ritland K."/>
            <person name="Bohlmann J."/>
        </authorList>
    </citation>
    <scope>NUCLEOTIDE SEQUENCE</scope>
    <source>
        <tissue evidence="2">Bud</tissue>
    </source>
</reference>
<name>D5AE78_PICSI</name>
<dbReference type="GO" id="GO:0009658">
    <property type="term" value="P:chloroplast organization"/>
    <property type="evidence" value="ECO:0007669"/>
    <property type="project" value="TreeGrafter"/>
</dbReference>
<dbReference type="AlphaFoldDB" id="D5AE78"/>
<dbReference type="InterPro" id="IPR044673">
    <property type="entry name" value="DCL-like"/>
</dbReference>
<dbReference type="GO" id="GO:1901259">
    <property type="term" value="P:chloroplast rRNA processing"/>
    <property type="evidence" value="ECO:0007669"/>
    <property type="project" value="TreeGrafter"/>
</dbReference>
<feature type="region of interest" description="Disordered" evidence="1">
    <location>
        <begin position="32"/>
        <end position="52"/>
    </location>
</feature>
<dbReference type="PANTHER" id="PTHR33415">
    <property type="entry name" value="PROTEIN EMBRYO DEFECTIVE 514"/>
    <property type="match status" value="1"/>
</dbReference>